<evidence type="ECO:0008006" key="5">
    <source>
        <dbReference type="Google" id="ProtNLM"/>
    </source>
</evidence>
<evidence type="ECO:0000313" key="4">
    <source>
        <dbReference type="Proteomes" id="UP000644441"/>
    </source>
</evidence>
<reference evidence="3 4" key="1">
    <citation type="submission" date="2012-09" db="EMBL/GenBank/DDBJ databases">
        <title>Genome Sequence of alkane-degrading Bacterium Alcanivorax venustensis ISO4.</title>
        <authorList>
            <person name="Lai Q."/>
            <person name="Shao Z."/>
        </authorList>
    </citation>
    <scope>NUCLEOTIDE SEQUENCE [LARGE SCALE GENOMIC DNA]</scope>
    <source>
        <strain evidence="3 4">ISO4</strain>
    </source>
</reference>
<dbReference type="EMBL" id="ARXR01000018">
    <property type="protein sequence ID" value="MBF5053566.1"/>
    <property type="molecule type" value="Genomic_DNA"/>
</dbReference>
<dbReference type="RefSeq" id="WP_194856245.1">
    <property type="nucleotide sequence ID" value="NZ_ARXR01000018.1"/>
</dbReference>
<keyword evidence="2" id="KW-0732">Signal</keyword>
<feature type="region of interest" description="Disordered" evidence="1">
    <location>
        <begin position="62"/>
        <end position="91"/>
    </location>
</feature>
<organism evidence="3 4">
    <name type="scientific">Alloalcanivorax venustensis ISO4</name>
    <dbReference type="NCBI Taxonomy" id="1177184"/>
    <lineage>
        <taxon>Bacteria</taxon>
        <taxon>Pseudomonadati</taxon>
        <taxon>Pseudomonadota</taxon>
        <taxon>Gammaproteobacteria</taxon>
        <taxon>Oceanospirillales</taxon>
        <taxon>Alcanivoracaceae</taxon>
        <taxon>Alloalcanivorax</taxon>
    </lineage>
</organism>
<evidence type="ECO:0000313" key="3">
    <source>
        <dbReference type="EMBL" id="MBF5053566.1"/>
    </source>
</evidence>
<name>A0ABS0AHF4_9GAMM</name>
<protein>
    <recommendedName>
        <fullName evidence="5">Integral membrane protein</fullName>
    </recommendedName>
</protein>
<evidence type="ECO:0000256" key="2">
    <source>
        <dbReference type="SAM" id="SignalP"/>
    </source>
</evidence>
<evidence type="ECO:0000256" key="1">
    <source>
        <dbReference type="SAM" id="MobiDB-lite"/>
    </source>
</evidence>
<feature type="signal peptide" evidence="2">
    <location>
        <begin position="1"/>
        <end position="22"/>
    </location>
</feature>
<sequence length="146" mass="16248">MNYRPLALMIGALALTPLSTIAAPPPWAGGAKASQNAAGGEQHRQYRQFNDEERRALREFGNRYRAGDLPPGLQKKVARGQSLPPGWQKKLNEGRRLPDDLYYQGYPLPDSVLRTPGGYSDVVIDNEVVRILDATQTIMDVFQLNN</sequence>
<gene>
    <name evidence="3" type="ORF">ISO4_02168</name>
</gene>
<dbReference type="Proteomes" id="UP000644441">
    <property type="component" value="Unassembled WGS sequence"/>
</dbReference>
<accession>A0ABS0AHF4</accession>
<comment type="caution">
    <text evidence="3">The sequence shown here is derived from an EMBL/GenBank/DDBJ whole genome shotgun (WGS) entry which is preliminary data.</text>
</comment>
<feature type="chain" id="PRO_5045990781" description="Integral membrane protein" evidence="2">
    <location>
        <begin position="23"/>
        <end position="146"/>
    </location>
</feature>
<proteinExistence type="predicted"/>
<keyword evidence="4" id="KW-1185">Reference proteome</keyword>
<dbReference type="Gene3D" id="3.10.450.160">
    <property type="entry name" value="inner membrane protein cigr"/>
    <property type="match status" value="1"/>
</dbReference>
<dbReference type="GeneID" id="99766035"/>